<dbReference type="AlphaFoldDB" id="D1A288"/>
<feature type="transmembrane region" description="Helical" evidence="1">
    <location>
        <begin position="24"/>
        <end position="42"/>
    </location>
</feature>
<accession>D1A288</accession>
<dbReference type="RefSeq" id="WP_012854524.1">
    <property type="nucleotide sequence ID" value="NC_013510.1"/>
</dbReference>
<dbReference type="STRING" id="471852.Tcur_4214"/>
<dbReference type="KEGG" id="tcu:Tcur_4214"/>
<keyword evidence="1" id="KW-0472">Membrane</keyword>
<dbReference type="EMBL" id="CP001738">
    <property type="protein sequence ID" value="ACY99741.1"/>
    <property type="molecule type" value="Genomic_DNA"/>
</dbReference>
<dbReference type="Proteomes" id="UP000001918">
    <property type="component" value="Chromosome"/>
</dbReference>
<keyword evidence="1" id="KW-1133">Transmembrane helix</keyword>
<dbReference type="HOGENOM" id="CLU_3067163_0_0_11"/>
<evidence type="ECO:0000256" key="1">
    <source>
        <dbReference type="SAM" id="Phobius"/>
    </source>
</evidence>
<gene>
    <name evidence="2" type="ordered locus">Tcur_4214</name>
</gene>
<sequence length="53" mass="5667">MEILLGFVLQSAFALTEVKEAVGLIAAVLLAGLAAHAGWHATDRLIALRRRPD</sequence>
<keyword evidence="1" id="KW-0812">Transmembrane</keyword>
<organism evidence="2 3">
    <name type="scientific">Thermomonospora curvata (strain ATCC 19995 / DSM 43183 / JCM 3096 / KCTC 9072 / NBRC 15933 / NCIMB 10081 / Henssen B9)</name>
    <dbReference type="NCBI Taxonomy" id="471852"/>
    <lineage>
        <taxon>Bacteria</taxon>
        <taxon>Bacillati</taxon>
        <taxon>Actinomycetota</taxon>
        <taxon>Actinomycetes</taxon>
        <taxon>Streptosporangiales</taxon>
        <taxon>Thermomonosporaceae</taxon>
        <taxon>Thermomonospora</taxon>
    </lineage>
</organism>
<name>D1A288_THECD</name>
<proteinExistence type="predicted"/>
<keyword evidence="3" id="KW-1185">Reference proteome</keyword>
<protein>
    <submittedName>
        <fullName evidence="2">Uncharacterized protein</fullName>
    </submittedName>
</protein>
<evidence type="ECO:0000313" key="2">
    <source>
        <dbReference type="EMBL" id="ACY99741.1"/>
    </source>
</evidence>
<reference evidence="2 3" key="1">
    <citation type="journal article" date="2011" name="Stand. Genomic Sci.">
        <title>Complete genome sequence of Thermomonospora curvata type strain (B9).</title>
        <authorList>
            <person name="Chertkov O."/>
            <person name="Sikorski J."/>
            <person name="Nolan M."/>
            <person name="Lapidus A."/>
            <person name="Lucas S."/>
            <person name="Del Rio T.G."/>
            <person name="Tice H."/>
            <person name="Cheng J.F."/>
            <person name="Goodwin L."/>
            <person name="Pitluck S."/>
            <person name="Liolios K."/>
            <person name="Ivanova N."/>
            <person name="Mavromatis K."/>
            <person name="Mikhailova N."/>
            <person name="Ovchinnikova G."/>
            <person name="Pati A."/>
            <person name="Chen A."/>
            <person name="Palaniappan K."/>
            <person name="Djao O.D."/>
            <person name="Land M."/>
            <person name="Hauser L."/>
            <person name="Chang Y.J."/>
            <person name="Jeffries C.D."/>
            <person name="Brettin T."/>
            <person name="Han C."/>
            <person name="Detter J.C."/>
            <person name="Rohde M."/>
            <person name="Goker M."/>
            <person name="Woyke T."/>
            <person name="Bristow J."/>
            <person name="Eisen J.A."/>
            <person name="Markowitz V."/>
            <person name="Hugenholtz P."/>
            <person name="Klenk H.P."/>
            <person name="Kyrpides N.C."/>
        </authorList>
    </citation>
    <scope>NUCLEOTIDE SEQUENCE [LARGE SCALE GENOMIC DNA]</scope>
    <source>
        <strain evidence="3">ATCC 19995 / DSM 43183 / JCM 3096 / KCTC 9072 / NBRC 15933 / NCIMB 10081 / Henssen B9</strain>
    </source>
</reference>
<evidence type="ECO:0000313" key="3">
    <source>
        <dbReference type="Proteomes" id="UP000001918"/>
    </source>
</evidence>